<sequence length="53" mass="6104">MRLSAFARNALATNPIESAKKEQNNEIRDLDVVDVFILIFFNSTDLFSIYHQS</sequence>
<name>A0ABQ0E1F8_9PORP</name>
<reference evidence="1 2" key="1">
    <citation type="journal article" date="2025" name="Int. J. Syst. Evol. Microbiol.">
        <title>Desulfovibrio falkowii sp. nov., Porphyromonas miyakawae sp. nov., Mediterraneibacter flintii sp. nov. and Owariibacterium komagatae gen. nov., sp. nov., isolated from human faeces.</title>
        <authorList>
            <person name="Hamaguchi T."/>
            <person name="Ohara M."/>
            <person name="Hisatomi A."/>
            <person name="Sekiguchi K."/>
            <person name="Takeda J.I."/>
            <person name="Ueyama J."/>
            <person name="Ito M."/>
            <person name="Nishiwaki H."/>
            <person name="Ogi T."/>
            <person name="Hirayama M."/>
            <person name="Ohkuma M."/>
            <person name="Sakamoto M."/>
            <person name="Ohno K."/>
        </authorList>
    </citation>
    <scope>NUCLEOTIDE SEQUENCE [LARGE SCALE GENOMIC DNA]</scope>
    <source>
        <strain evidence="1 2">13CB11C</strain>
    </source>
</reference>
<comment type="caution">
    <text evidence="1">The sequence shown here is derived from an EMBL/GenBank/DDBJ whole genome shotgun (WGS) entry which is preliminary data.</text>
</comment>
<proteinExistence type="predicted"/>
<evidence type="ECO:0000313" key="2">
    <source>
        <dbReference type="Proteomes" id="UP001628220"/>
    </source>
</evidence>
<evidence type="ECO:0000313" key="1">
    <source>
        <dbReference type="EMBL" id="GAB1251557.1"/>
    </source>
</evidence>
<organism evidence="1 2">
    <name type="scientific">Porphyromonas miyakawae</name>
    <dbReference type="NCBI Taxonomy" id="3137470"/>
    <lineage>
        <taxon>Bacteria</taxon>
        <taxon>Pseudomonadati</taxon>
        <taxon>Bacteroidota</taxon>
        <taxon>Bacteroidia</taxon>
        <taxon>Bacteroidales</taxon>
        <taxon>Porphyromonadaceae</taxon>
        <taxon>Porphyromonas</taxon>
    </lineage>
</organism>
<keyword evidence="2" id="KW-1185">Reference proteome</keyword>
<protein>
    <submittedName>
        <fullName evidence="1">Uncharacterized protein</fullName>
    </submittedName>
</protein>
<gene>
    <name evidence="1" type="ORF">Tsumi_06610</name>
</gene>
<dbReference type="Proteomes" id="UP001628220">
    <property type="component" value="Unassembled WGS sequence"/>
</dbReference>
<dbReference type="EMBL" id="BAAFSF010000001">
    <property type="protein sequence ID" value="GAB1251557.1"/>
    <property type="molecule type" value="Genomic_DNA"/>
</dbReference>
<accession>A0ABQ0E1F8</accession>